<reference evidence="1 2" key="1">
    <citation type="submission" date="2019-07" db="EMBL/GenBank/DDBJ databases">
        <title>New species of Amycolatopsis and Streptomyces.</title>
        <authorList>
            <person name="Duangmal K."/>
            <person name="Teo W.F.A."/>
            <person name="Lipun K."/>
        </authorList>
    </citation>
    <scope>NUCLEOTIDE SEQUENCE [LARGE SCALE GENOMIC DNA]</scope>
    <source>
        <strain evidence="1 2">NBRC 109810</strain>
    </source>
</reference>
<accession>A0A5N8VRV1</accession>
<keyword evidence="2" id="KW-1185">Reference proteome</keyword>
<name>A0A5N8VRV1_9ACTN</name>
<evidence type="ECO:0000313" key="1">
    <source>
        <dbReference type="EMBL" id="MPY36718.1"/>
    </source>
</evidence>
<sequence>MTRDDLFARYQAAAAAHRTHRATCTLCTDTSRCSTGQRLFEAFARLQDAYLNCQRQQRR</sequence>
<dbReference type="Proteomes" id="UP000325849">
    <property type="component" value="Unassembled WGS sequence"/>
</dbReference>
<dbReference type="AlphaFoldDB" id="A0A5N8VRV1"/>
<dbReference type="OrthoDB" id="4291255at2"/>
<organism evidence="1 2">
    <name type="scientific">Streptomyces adustus</name>
    <dbReference type="NCBI Taxonomy" id="1609272"/>
    <lineage>
        <taxon>Bacteria</taxon>
        <taxon>Bacillati</taxon>
        <taxon>Actinomycetota</taxon>
        <taxon>Actinomycetes</taxon>
        <taxon>Kitasatosporales</taxon>
        <taxon>Streptomycetaceae</taxon>
        <taxon>Streptomyces</taxon>
    </lineage>
</organism>
<dbReference type="RefSeq" id="WP_152894346.1">
    <property type="nucleotide sequence ID" value="NZ_VJZD01000244.1"/>
</dbReference>
<dbReference type="EMBL" id="VJZD01000244">
    <property type="protein sequence ID" value="MPY36718.1"/>
    <property type="molecule type" value="Genomic_DNA"/>
</dbReference>
<protein>
    <submittedName>
        <fullName evidence="1">Uncharacterized protein</fullName>
    </submittedName>
</protein>
<evidence type="ECO:0000313" key="2">
    <source>
        <dbReference type="Proteomes" id="UP000325849"/>
    </source>
</evidence>
<proteinExistence type="predicted"/>
<gene>
    <name evidence="1" type="ORF">FNH09_37525</name>
</gene>
<comment type="caution">
    <text evidence="1">The sequence shown here is derived from an EMBL/GenBank/DDBJ whole genome shotgun (WGS) entry which is preliminary data.</text>
</comment>